<feature type="chain" id="PRO_5026704274" description="DUF3124 domain-containing protein" evidence="1">
    <location>
        <begin position="24"/>
        <end position="169"/>
    </location>
</feature>
<protein>
    <recommendedName>
        <fullName evidence="4">DUF3124 domain-containing protein</fullName>
    </recommendedName>
</protein>
<proteinExistence type="predicted"/>
<accession>A0A6P0UIS6</accession>
<gene>
    <name evidence="2" type="ORF">GWK09_14875</name>
</gene>
<evidence type="ECO:0000313" key="2">
    <source>
        <dbReference type="EMBL" id="NER11808.1"/>
    </source>
</evidence>
<comment type="caution">
    <text evidence="2">The sequence shown here is derived from an EMBL/GenBank/DDBJ whole genome shotgun (WGS) entry which is preliminary data.</text>
</comment>
<evidence type="ECO:0008006" key="4">
    <source>
        <dbReference type="Google" id="ProtNLM"/>
    </source>
</evidence>
<dbReference type="AlphaFoldDB" id="A0A6P0UIS6"/>
<keyword evidence="1" id="KW-0732">Signal</keyword>
<reference evidence="2 3" key="1">
    <citation type="submission" date="2020-01" db="EMBL/GenBank/DDBJ databases">
        <title>Muriicola jejuensis KCTC 22299.</title>
        <authorList>
            <person name="Wang G."/>
        </authorList>
    </citation>
    <scope>NUCLEOTIDE SEQUENCE [LARGE SCALE GENOMIC DNA]</scope>
    <source>
        <strain evidence="2 3">KCTC 22299</strain>
    </source>
</reference>
<feature type="signal peptide" evidence="1">
    <location>
        <begin position="1"/>
        <end position="23"/>
    </location>
</feature>
<evidence type="ECO:0000313" key="3">
    <source>
        <dbReference type="Proteomes" id="UP000468443"/>
    </source>
</evidence>
<dbReference type="Proteomes" id="UP000468443">
    <property type="component" value="Unassembled WGS sequence"/>
</dbReference>
<dbReference type="EMBL" id="JAABOP010000024">
    <property type="protein sequence ID" value="NER11808.1"/>
    <property type="molecule type" value="Genomic_DNA"/>
</dbReference>
<name>A0A6P0UIS6_9FLAO</name>
<evidence type="ECO:0000256" key="1">
    <source>
        <dbReference type="SAM" id="SignalP"/>
    </source>
</evidence>
<sequence length="169" mass="20012">MKKNLFFYLIVLSAISQSLFSQTSEQDLPSEFGIYTIPLWSKAVLELKSVDSTQFEYRILSLERYDEYYSFNDPQDLFDKQPQENTIEIYFVGAYFNEGKEDSDYKTTLVLRNNLKTPVNYSADIKYYFKEEFENTSIVGAFPNAKTIEMWHRKIDLIALYDFRILDTK</sequence>
<keyword evidence="3" id="KW-1185">Reference proteome</keyword>
<organism evidence="2 3">
    <name type="scientific">Muriicola jejuensis</name>
    <dbReference type="NCBI Taxonomy" id="504488"/>
    <lineage>
        <taxon>Bacteria</taxon>
        <taxon>Pseudomonadati</taxon>
        <taxon>Bacteroidota</taxon>
        <taxon>Flavobacteriia</taxon>
        <taxon>Flavobacteriales</taxon>
        <taxon>Flavobacteriaceae</taxon>
        <taxon>Muriicola</taxon>
    </lineage>
</organism>